<reference evidence="3" key="1">
    <citation type="submission" date="2018-07" db="EMBL/GenBank/DDBJ databases">
        <authorList>
            <person name="Quirk P.G."/>
            <person name="Krulwich T.A."/>
        </authorList>
    </citation>
    <scope>NUCLEOTIDE SEQUENCE</scope>
    <source>
        <strain evidence="3">Anand</strain>
    </source>
</reference>
<feature type="region of interest" description="Disordered" evidence="1">
    <location>
        <begin position="391"/>
        <end position="410"/>
    </location>
</feature>
<protein>
    <recommendedName>
        <fullName evidence="2">RNA-editing substrate-binding complex 6 protein domain-containing protein</fullName>
    </recommendedName>
</protein>
<dbReference type="GO" id="GO:0003723">
    <property type="term" value="F:RNA binding"/>
    <property type="evidence" value="ECO:0007669"/>
    <property type="project" value="TreeGrafter"/>
</dbReference>
<feature type="domain" description="RNA-editing substrate-binding complex 6 protein" evidence="2">
    <location>
        <begin position="206"/>
        <end position="354"/>
    </location>
</feature>
<dbReference type="PANTHER" id="PTHR21228:SF40">
    <property type="entry name" value="LD45607P"/>
    <property type="match status" value="1"/>
</dbReference>
<proteinExistence type="predicted"/>
<evidence type="ECO:0000313" key="3">
    <source>
        <dbReference type="EMBL" id="SVP93124.1"/>
    </source>
</evidence>
<name>A0A3B0MTJ9_THEAN</name>
<dbReference type="GO" id="GO:0005759">
    <property type="term" value="C:mitochondrial matrix"/>
    <property type="evidence" value="ECO:0007669"/>
    <property type="project" value="TreeGrafter"/>
</dbReference>
<evidence type="ECO:0000313" key="4">
    <source>
        <dbReference type="EMBL" id="SVP93928.1"/>
    </source>
</evidence>
<accession>A0A3B0MTJ9</accession>
<evidence type="ECO:0000259" key="2">
    <source>
        <dbReference type="Pfam" id="PF26188"/>
    </source>
</evidence>
<dbReference type="GO" id="GO:0000963">
    <property type="term" value="P:mitochondrial RNA processing"/>
    <property type="evidence" value="ECO:0007669"/>
    <property type="project" value="TreeGrafter"/>
</dbReference>
<gene>
    <name evidence="4" type="ORF">TAT_000292300</name>
    <name evidence="3" type="ORF">TAV_000292400</name>
</gene>
<dbReference type="EMBL" id="UIVT01000003">
    <property type="protein sequence ID" value="SVP93928.1"/>
    <property type="molecule type" value="Genomic_DNA"/>
</dbReference>
<dbReference type="InterPro" id="IPR050870">
    <property type="entry name" value="FAST_kinase"/>
</dbReference>
<dbReference type="Pfam" id="PF26188">
    <property type="entry name" value="RESC6"/>
    <property type="match status" value="1"/>
</dbReference>
<dbReference type="PANTHER" id="PTHR21228">
    <property type="entry name" value="FAST LEU-RICH DOMAIN-CONTAINING"/>
    <property type="match status" value="1"/>
</dbReference>
<sequence length="628" mass="71649">MKLPFLLNSVSRCVSLKEVESVFSRFLKVLPSLDGNTTSHCLNILAKKEINQPKFLWLKTAEILTESEDKSNPNSILSKFQVKDVCIILNAFAKVNFLNLKLIESGTSIIIRQIRNIHTRDLCNVIHSLGKLNQLSTLSRVINKLFTGKNNIKDMNSVLKVIKNCNEKDFSMLLRVLMLNSETLGLDSITRKLLDSLTNKYEILSDQTIAILSNSVAQYGRDENGTLSVLAPIITLRLRKGCFTPQCIAQISNGCAKLNFRDFELFSALSQRVLMNVHEFPPRSLANILNAFSKLNIFNKQLFTSLIPQFESNLKLMTPQCIGNTINAYSKFSLQLNINLLISFFNKMVLEMINFNSFDSFIGQNYANIFSGITKVYIEYIKSTNTNISIESSSTGNSNTGTTGGENSSTRTIGIDISLTDNTVIDTSSPVNTSTVDSNMNYIEYEEKITSEYLRKLLILLLKKMYESILEKFDEFNHLDVLMIFNSMARFQIYDKILIEKLLEKLKIFMEKYKIFELNNIVNSCSKFITKDLKTFPDSNTTLIQYNLKDKINNKINNLNNNIINSNKIINSDKIFKNIIDLKNVGIIFGISNDIFITDVINEVLILDYYKLFLDHLIIKLQENRLRE</sequence>
<evidence type="ECO:0000256" key="1">
    <source>
        <dbReference type="SAM" id="MobiDB-lite"/>
    </source>
</evidence>
<dbReference type="VEuPathDB" id="PiroplasmaDB:TA18330"/>
<dbReference type="GO" id="GO:0044528">
    <property type="term" value="P:regulation of mitochondrial mRNA stability"/>
    <property type="evidence" value="ECO:0007669"/>
    <property type="project" value="TreeGrafter"/>
</dbReference>
<dbReference type="GO" id="GO:0035770">
    <property type="term" value="C:ribonucleoprotein granule"/>
    <property type="evidence" value="ECO:0007669"/>
    <property type="project" value="TreeGrafter"/>
</dbReference>
<dbReference type="AlphaFoldDB" id="A0A3B0MTJ9"/>
<dbReference type="InterPro" id="IPR058917">
    <property type="entry name" value="RESC6_dom"/>
</dbReference>
<dbReference type="EMBL" id="UIVS01000003">
    <property type="protein sequence ID" value="SVP93124.1"/>
    <property type="molecule type" value="Genomic_DNA"/>
</dbReference>
<organism evidence="3">
    <name type="scientific">Theileria annulata</name>
    <dbReference type="NCBI Taxonomy" id="5874"/>
    <lineage>
        <taxon>Eukaryota</taxon>
        <taxon>Sar</taxon>
        <taxon>Alveolata</taxon>
        <taxon>Apicomplexa</taxon>
        <taxon>Aconoidasida</taxon>
        <taxon>Piroplasmida</taxon>
        <taxon>Theileriidae</taxon>
        <taxon>Theileria</taxon>
    </lineage>
</organism>